<accession>A0A0L6JRI7</accession>
<reference evidence="4" key="1">
    <citation type="submission" date="2015-07" db="EMBL/GenBank/DDBJ databases">
        <title>Near-Complete Genome Sequence of the Cellulolytic Bacterium Bacteroides (Pseudobacteroides) cellulosolvens ATCC 35603.</title>
        <authorList>
            <person name="Dassa B."/>
            <person name="Utturkar S.M."/>
            <person name="Klingeman D.M."/>
            <person name="Hurt R.A."/>
            <person name="Keller M."/>
            <person name="Xu J."/>
            <person name="Reddy Y.H.K."/>
            <person name="Borovok I."/>
            <person name="Grinberg I.R."/>
            <person name="Lamed R."/>
            <person name="Zhivin O."/>
            <person name="Bayer E.A."/>
            <person name="Brown S.D."/>
        </authorList>
    </citation>
    <scope>NUCLEOTIDE SEQUENCE [LARGE SCALE GENOMIC DNA]</scope>
    <source>
        <strain evidence="4">DSM 2933</strain>
    </source>
</reference>
<feature type="signal peptide" evidence="2">
    <location>
        <begin position="1"/>
        <end position="20"/>
    </location>
</feature>
<evidence type="ECO:0000256" key="1">
    <source>
        <dbReference type="SAM" id="MobiDB-lite"/>
    </source>
</evidence>
<comment type="caution">
    <text evidence="3">The sequence shown here is derived from an EMBL/GenBank/DDBJ whole genome shotgun (WGS) entry which is preliminary data.</text>
</comment>
<sequence>MNKKTLILVSTVFLLSTACGNITSVPQMEVDKVAVVEDKNLKQSDKQNTIDDVISKYLEQKFDFKAIGGVVFEAHELYGVEKKDDKTYAYIWSVQQEYKYTDGKLENGAGLSIPLVLVMNADRDNKYTVLEYKAPKDGEQYASSIKEMFPKEYHEKILTRTNSAELEEIVKQKAQNYFISGSKAGSNTKTTGTSDPANTPKSSVKDGDIQKGMGIYTGLIDGNSIEVKLIKSSGEAEAAAFRFSDKVRPAFDKLALKTGDKIEFEYTTNGYEQNILMSINKSAADTRKNEPDKNKIISGFKALMSRSPQITEVAKFLDSNIEFASTSDAVSMVVEFEKAQRTYLSKLEEKYYKGGIQEKFIKEYSKDFDINSIYGIKDTDLKKLLDETKAAGYRVETAEGMFFPIINYEFYKKYKPYLTLDLKEYVDIMAKESNKVPAKDAALVIGFDEVLQRAQIQEEFINRFKDSLKQNDVKELYKKYLIFSLFGCNNTPLFSYDTKLMPENTRTQYKEFINKNQGNSFTEIIKGFMDVVEKSNYKLTDLVEKYRNNQI</sequence>
<keyword evidence="4" id="KW-1185">Reference proteome</keyword>
<dbReference type="OrthoDB" id="1707591at2"/>
<proteinExistence type="predicted"/>
<dbReference type="RefSeq" id="WP_050753581.1">
    <property type="nucleotide sequence ID" value="NZ_JQKC01000007.1"/>
</dbReference>
<keyword evidence="2" id="KW-0732">Signal</keyword>
<feature type="compositionally biased region" description="Polar residues" evidence="1">
    <location>
        <begin position="182"/>
        <end position="202"/>
    </location>
</feature>
<dbReference type="Proteomes" id="UP000036923">
    <property type="component" value="Unassembled WGS sequence"/>
</dbReference>
<dbReference type="EMBL" id="LGTC01000001">
    <property type="protein sequence ID" value="KNY28295.1"/>
    <property type="molecule type" value="Genomic_DNA"/>
</dbReference>
<evidence type="ECO:0000256" key="2">
    <source>
        <dbReference type="SAM" id="SignalP"/>
    </source>
</evidence>
<organism evidence="3 4">
    <name type="scientific">Pseudobacteroides cellulosolvens ATCC 35603 = DSM 2933</name>
    <dbReference type="NCBI Taxonomy" id="398512"/>
    <lineage>
        <taxon>Bacteria</taxon>
        <taxon>Bacillati</taxon>
        <taxon>Bacillota</taxon>
        <taxon>Clostridia</taxon>
        <taxon>Eubacteriales</taxon>
        <taxon>Oscillospiraceae</taxon>
        <taxon>Pseudobacteroides</taxon>
    </lineage>
</organism>
<protein>
    <recommendedName>
        <fullName evidence="5">DUF4825 domain-containing protein</fullName>
    </recommendedName>
</protein>
<feature type="region of interest" description="Disordered" evidence="1">
    <location>
        <begin position="182"/>
        <end position="206"/>
    </location>
</feature>
<dbReference type="STRING" id="398512.Bccel_3569"/>
<dbReference type="PROSITE" id="PS51257">
    <property type="entry name" value="PROKAR_LIPOPROTEIN"/>
    <property type="match status" value="1"/>
</dbReference>
<evidence type="ECO:0000313" key="4">
    <source>
        <dbReference type="Proteomes" id="UP000036923"/>
    </source>
</evidence>
<gene>
    <name evidence="3" type="ORF">Bccel_3569</name>
</gene>
<evidence type="ECO:0000313" key="3">
    <source>
        <dbReference type="EMBL" id="KNY28295.1"/>
    </source>
</evidence>
<dbReference type="AlphaFoldDB" id="A0A0L6JRI7"/>
<name>A0A0L6JRI7_9FIRM</name>
<feature type="chain" id="PRO_5039671161" description="DUF4825 domain-containing protein" evidence="2">
    <location>
        <begin position="21"/>
        <end position="551"/>
    </location>
</feature>
<dbReference type="eggNOG" id="ENOG502Z88F">
    <property type="taxonomic scope" value="Bacteria"/>
</dbReference>
<evidence type="ECO:0008006" key="5">
    <source>
        <dbReference type="Google" id="ProtNLM"/>
    </source>
</evidence>